<protein>
    <submittedName>
        <fullName evidence="1">Uncharacterized protein</fullName>
    </submittedName>
</protein>
<dbReference type="Proteomes" id="UP001481677">
    <property type="component" value="Unassembled WGS sequence"/>
</dbReference>
<proteinExistence type="predicted"/>
<organism evidence="1 2">
    <name type="scientific">Paraburkholderia azotifigens</name>
    <dbReference type="NCBI Taxonomy" id="2057004"/>
    <lineage>
        <taxon>Bacteria</taxon>
        <taxon>Pseudomonadati</taxon>
        <taxon>Pseudomonadota</taxon>
        <taxon>Betaproteobacteria</taxon>
        <taxon>Burkholderiales</taxon>
        <taxon>Burkholderiaceae</taxon>
        <taxon>Paraburkholderia</taxon>
    </lineage>
</organism>
<gene>
    <name evidence="1" type="ORF">V4C56_41455</name>
</gene>
<name>A0ABU9RG90_9BURK</name>
<comment type="caution">
    <text evidence="1">The sequence shown here is derived from an EMBL/GenBank/DDBJ whole genome shotgun (WGS) entry which is preliminary data.</text>
</comment>
<sequence>MAHFGIQCGSGWYAIIEELAREVEEELRVMWEELIELPTSLALVDETLLLGRGVYPIVPVCTDIFQTSGEMSVVVTDGHVCGLDTWSQIRGSIEKAITKSRETCESCGKPGKYRKGYLNRVYCDACVGPIAEFEHDAPLSIPRMRNKLESSSDSK</sequence>
<evidence type="ECO:0000313" key="1">
    <source>
        <dbReference type="EMBL" id="MEM5346080.1"/>
    </source>
</evidence>
<keyword evidence="2" id="KW-1185">Reference proteome</keyword>
<reference evidence="1 2" key="1">
    <citation type="submission" date="2024-01" db="EMBL/GenBank/DDBJ databases">
        <title>The diversity of rhizobia nodulating Mimosa spp. in eleven states of Brazil covering several biomes is determined by host plant, location, and edaphic factors.</title>
        <authorList>
            <person name="Rouws L."/>
            <person name="Barauna A."/>
            <person name="Beukes C."/>
            <person name="De Faria S.M."/>
            <person name="Gross E."/>
            <person name="Dos Reis Junior F.B."/>
            <person name="Simon M."/>
            <person name="Maluk M."/>
            <person name="Odee D.W."/>
            <person name="Kenicer G."/>
            <person name="Young J.P.W."/>
            <person name="Reis V.M."/>
            <person name="Zilli J."/>
            <person name="James E.K."/>
        </authorList>
    </citation>
    <scope>NUCLEOTIDE SEQUENCE [LARGE SCALE GENOMIC DNA]</scope>
    <source>
        <strain evidence="1 2">JPY530</strain>
    </source>
</reference>
<accession>A0ABU9RG90</accession>
<evidence type="ECO:0000313" key="2">
    <source>
        <dbReference type="Proteomes" id="UP001481677"/>
    </source>
</evidence>
<dbReference type="EMBL" id="JAZHGA010000063">
    <property type="protein sequence ID" value="MEM5346080.1"/>
    <property type="molecule type" value="Genomic_DNA"/>
</dbReference>